<name>A0ABR2U742_9ROSI</name>
<organism evidence="2 3">
    <name type="scientific">Hibiscus sabdariffa</name>
    <name type="common">roselle</name>
    <dbReference type="NCBI Taxonomy" id="183260"/>
    <lineage>
        <taxon>Eukaryota</taxon>
        <taxon>Viridiplantae</taxon>
        <taxon>Streptophyta</taxon>
        <taxon>Embryophyta</taxon>
        <taxon>Tracheophyta</taxon>
        <taxon>Spermatophyta</taxon>
        <taxon>Magnoliopsida</taxon>
        <taxon>eudicotyledons</taxon>
        <taxon>Gunneridae</taxon>
        <taxon>Pentapetalae</taxon>
        <taxon>rosids</taxon>
        <taxon>malvids</taxon>
        <taxon>Malvales</taxon>
        <taxon>Malvaceae</taxon>
        <taxon>Malvoideae</taxon>
        <taxon>Hibiscus</taxon>
    </lineage>
</organism>
<feature type="region of interest" description="Disordered" evidence="1">
    <location>
        <begin position="41"/>
        <end position="73"/>
    </location>
</feature>
<dbReference type="Proteomes" id="UP001396334">
    <property type="component" value="Unassembled WGS sequence"/>
</dbReference>
<protein>
    <submittedName>
        <fullName evidence="2">Uncharacterized protein</fullName>
    </submittedName>
</protein>
<evidence type="ECO:0000313" key="3">
    <source>
        <dbReference type="Proteomes" id="UP001396334"/>
    </source>
</evidence>
<evidence type="ECO:0000256" key="1">
    <source>
        <dbReference type="SAM" id="MobiDB-lite"/>
    </source>
</evidence>
<feature type="region of interest" description="Disordered" evidence="1">
    <location>
        <begin position="102"/>
        <end position="140"/>
    </location>
</feature>
<accession>A0ABR2U742</accession>
<reference evidence="2 3" key="1">
    <citation type="journal article" date="2024" name="G3 (Bethesda)">
        <title>Genome assembly of Hibiscus sabdariffa L. provides insights into metabolisms of medicinal natural products.</title>
        <authorList>
            <person name="Kim T."/>
        </authorList>
    </citation>
    <scope>NUCLEOTIDE SEQUENCE [LARGE SCALE GENOMIC DNA]</scope>
    <source>
        <strain evidence="2">TK-2024</strain>
        <tissue evidence="2">Old leaves</tissue>
    </source>
</reference>
<sequence length="154" mass="16537">MGSVAVPDAGRRSDRLGFEVCGSPGHDLRLDRRDSPFDRRSTVAGVGLVSNHPRRPYSTVEDDDGGSARGMGSAWERRQNSLIEYLTLPSLKLEDCSKISSMGGMTSRDGTCKSEMNGTPNPFQSGPHDPPENNIIMGRAGSNGMLTHFVGASK</sequence>
<evidence type="ECO:0000313" key="2">
    <source>
        <dbReference type="EMBL" id="KAK9045537.1"/>
    </source>
</evidence>
<feature type="compositionally biased region" description="Polar residues" evidence="1">
    <location>
        <begin position="114"/>
        <end position="124"/>
    </location>
</feature>
<gene>
    <name evidence="2" type="ORF">V6N11_051447</name>
</gene>
<dbReference type="EMBL" id="JBBPBN010000001">
    <property type="protein sequence ID" value="KAK9045537.1"/>
    <property type="molecule type" value="Genomic_DNA"/>
</dbReference>
<comment type="caution">
    <text evidence="2">The sequence shown here is derived from an EMBL/GenBank/DDBJ whole genome shotgun (WGS) entry which is preliminary data.</text>
</comment>
<proteinExistence type="predicted"/>
<keyword evidence="3" id="KW-1185">Reference proteome</keyword>